<evidence type="ECO:0000256" key="1">
    <source>
        <dbReference type="SAM" id="MobiDB-lite"/>
    </source>
</evidence>
<dbReference type="Pfam" id="PF04134">
    <property type="entry name" value="DCC1-like"/>
    <property type="match status" value="1"/>
</dbReference>
<dbReference type="GO" id="GO:0015035">
    <property type="term" value="F:protein-disulfide reductase activity"/>
    <property type="evidence" value="ECO:0007669"/>
    <property type="project" value="InterPro"/>
</dbReference>
<sequence length="183" mass="19838">MPIGVRLDGESYSAGYGTPGRLFDRQSLSPCPGPSRRPRERGTMEDMRTRAVLVYDGDCGFCTSSVTVVRRWVRPRYEITARQWTDLGALGVSRQRAEYEALWVTPDGTVYGGARAVAKLLASAGGGWAVVGAVLQVAPMRWMAHGIYRAIAHNRHRLPGGTPACALTAGRGPDAVYVPPRLP</sequence>
<reference evidence="2" key="2">
    <citation type="submission" date="2020-09" db="EMBL/GenBank/DDBJ databases">
        <authorList>
            <person name="Sun Q."/>
            <person name="Ohkuma M."/>
        </authorList>
    </citation>
    <scope>NUCLEOTIDE SEQUENCE</scope>
    <source>
        <strain evidence="2">JCM 4490</strain>
    </source>
</reference>
<keyword evidence="3" id="KW-1185">Reference proteome</keyword>
<dbReference type="EMBL" id="BMUE01000007">
    <property type="protein sequence ID" value="GGW55143.1"/>
    <property type="molecule type" value="Genomic_DNA"/>
</dbReference>
<reference evidence="2" key="1">
    <citation type="journal article" date="2014" name="Int. J. Syst. Evol. Microbiol.">
        <title>Complete genome sequence of Corynebacterium casei LMG S-19264T (=DSM 44701T), isolated from a smear-ripened cheese.</title>
        <authorList>
            <consortium name="US DOE Joint Genome Institute (JGI-PGF)"/>
            <person name="Walter F."/>
            <person name="Albersmeier A."/>
            <person name="Kalinowski J."/>
            <person name="Ruckert C."/>
        </authorList>
    </citation>
    <scope>NUCLEOTIDE SEQUENCE</scope>
    <source>
        <strain evidence="2">JCM 4490</strain>
    </source>
</reference>
<comment type="caution">
    <text evidence="2">The sequence shown here is derived from an EMBL/GenBank/DDBJ whole genome shotgun (WGS) entry which is preliminary data.</text>
</comment>
<dbReference type="InterPro" id="IPR007263">
    <property type="entry name" value="DCC1-like"/>
</dbReference>
<feature type="region of interest" description="Disordered" evidence="1">
    <location>
        <begin position="16"/>
        <end position="43"/>
    </location>
</feature>
<evidence type="ECO:0000313" key="3">
    <source>
        <dbReference type="Proteomes" id="UP000620224"/>
    </source>
</evidence>
<accession>A0A918J8G1</accession>
<organism evidence="2 3">
    <name type="scientific">Streptomyces lucensis JCM 4490</name>
    <dbReference type="NCBI Taxonomy" id="1306176"/>
    <lineage>
        <taxon>Bacteria</taxon>
        <taxon>Bacillati</taxon>
        <taxon>Actinomycetota</taxon>
        <taxon>Actinomycetes</taxon>
        <taxon>Kitasatosporales</taxon>
        <taxon>Streptomycetaceae</taxon>
        <taxon>Streptomyces</taxon>
    </lineage>
</organism>
<evidence type="ECO:0008006" key="4">
    <source>
        <dbReference type="Google" id="ProtNLM"/>
    </source>
</evidence>
<name>A0A918J8G1_9ACTN</name>
<protein>
    <recommendedName>
        <fullName evidence="4">DUF393 domain-containing protein</fullName>
    </recommendedName>
</protein>
<dbReference type="Proteomes" id="UP000620224">
    <property type="component" value="Unassembled WGS sequence"/>
</dbReference>
<proteinExistence type="predicted"/>
<dbReference type="AlphaFoldDB" id="A0A918J8G1"/>
<gene>
    <name evidence="2" type="ORF">GCM10010503_35200</name>
</gene>
<evidence type="ECO:0000313" key="2">
    <source>
        <dbReference type="EMBL" id="GGW55143.1"/>
    </source>
</evidence>